<dbReference type="InterPro" id="IPR052953">
    <property type="entry name" value="Ser-rich/MCO-related"/>
</dbReference>
<feature type="region of interest" description="Disordered" evidence="1">
    <location>
        <begin position="189"/>
        <end position="245"/>
    </location>
</feature>
<protein>
    <submittedName>
        <fullName evidence="2">Uncharacterized protein</fullName>
    </submittedName>
</protein>
<organism evidence="2 3">
    <name type="scientific">Tolypocladium paradoxum</name>
    <dbReference type="NCBI Taxonomy" id="94208"/>
    <lineage>
        <taxon>Eukaryota</taxon>
        <taxon>Fungi</taxon>
        <taxon>Dikarya</taxon>
        <taxon>Ascomycota</taxon>
        <taxon>Pezizomycotina</taxon>
        <taxon>Sordariomycetes</taxon>
        <taxon>Hypocreomycetidae</taxon>
        <taxon>Hypocreales</taxon>
        <taxon>Ophiocordycipitaceae</taxon>
        <taxon>Tolypocladium</taxon>
    </lineage>
</organism>
<dbReference type="STRING" id="94208.A0A2S4KS14"/>
<feature type="compositionally biased region" description="Low complexity" evidence="1">
    <location>
        <begin position="204"/>
        <end position="222"/>
    </location>
</feature>
<name>A0A2S4KS14_9HYPO</name>
<dbReference type="CDD" id="cd00920">
    <property type="entry name" value="Cupredoxin"/>
    <property type="match status" value="1"/>
</dbReference>
<evidence type="ECO:0000313" key="3">
    <source>
        <dbReference type="Proteomes" id="UP000237481"/>
    </source>
</evidence>
<dbReference type="SUPFAM" id="SSF49503">
    <property type="entry name" value="Cupredoxins"/>
    <property type="match status" value="1"/>
</dbReference>
<dbReference type="Proteomes" id="UP000237481">
    <property type="component" value="Unassembled WGS sequence"/>
</dbReference>
<accession>A0A2S4KS14</accession>
<keyword evidence="3" id="KW-1185">Reference proteome</keyword>
<evidence type="ECO:0000313" key="2">
    <source>
        <dbReference type="EMBL" id="POR32961.1"/>
    </source>
</evidence>
<reference evidence="2 3" key="1">
    <citation type="submission" date="2018-01" db="EMBL/GenBank/DDBJ databases">
        <title>Harnessing the power of phylogenomics to disentangle the directionality and signatures of interkingdom host jumping in the parasitic fungal genus Tolypocladium.</title>
        <authorList>
            <person name="Quandt C.A."/>
            <person name="Patterson W."/>
            <person name="Spatafora J.W."/>
        </authorList>
    </citation>
    <scope>NUCLEOTIDE SEQUENCE [LARGE SCALE GENOMIC DNA]</scope>
    <source>
        <strain evidence="2 3">NRBC 100945</strain>
    </source>
</reference>
<comment type="caution">
    <text evidence="2">The sequence shown here is derived from an EMBL/GenBank/DDBJ whole genome shotgun (WGS) entry which is preliminary data.</text>
</comment>
<dbReference type="AlphaFoldDB" id="A0A2S4KS14"/>
<feature type="compositionally biased region" description="Low complexity" evidence="1">
    <location>
        <begin position="230"/>
        <end position="245"/>
    </location>
</feature>
<dbReference type="OrthoDB" id="1921208at2759"/>
<proteinExistence type="predicted"/>
<dbReference type="PANTHER" id="PTHR34883:SF4">
    <property type="entry name" value="CUPREDOXIN"/>
    <property type="match status" value="1"/>
</dbReference>
<dbReference type="PANTHER" id="PTHR34883">
    <property type="entry name" value="SERINE-RICH PROTEIN, PUTATIVE-RELATED-RELATED"/>
    <property type="match status" value="1"/>
</dbReference>
<dbReference type="InterPro" id="IPR008972">
    <property type="entry name" value="Cupredoxin"/>
</dbReference>
<dbReference type="EMBL" id="PKSG01000772">
    <property type="protein sequence ID" value="POR32961.1"/>
    <property type="molecule type" value="Genomic_DNA"/>
</dbReference>
<evidence type="ECO:0000256" key="1">
    <source>
        <dbReference type="SAM" id="MobiDB-lite"/>
    </source>
</evidence>
<sequence length="309" mass="30409">MKLSTAFGLALAPVSMARQANVETELSERGITVIGGTNAATGAVILWVNPGNGAPTTTMNQQVAAKGAANHTVKVGGAGLLSFEPPQVNAAVGDTVIFEFLTRNHSVTQSPFNTPCKALPGGMDTDFQPNPNNDTLNPPRVGIQVNATNPQWFYCKQQGHCGKGMVFSINPTTDKTQAMFQQAAIRQNGNGQTTPITGGGANAPSNGTAGSVSSSAGVAPTGNVGGGGASTPNNGTASSVSSSAGVAPTGNVGGGSGGVVAPGQGTVGADGSCSCVAACDTGSFPAKNQGTDSFGGMGGTLPIGMAAVR</sequence>
<dbReference type="Gene3D" id="2.60.40.420">
    <property type="entry name" value="Cupredoxins - blue copper proteins"/>
    <property type="match status" value="1"/>
</dbReference>
<gene>
    <name evidence="2" type="ORF">TPAR_06879</name>
</gene>